<reference evidence="2 3" key="1">
    <citation type="submission" date="2016-12" db="EMBL/GenBank/DDBJ databases">
        <authorList>
            <person name="Gulvik C.A."/>
        </authorList>
    </citation>
    <scope>NUCLEOTIDE SEQUENCE [LARGE SCALE GENOMIC DNA]</scope>
    <source>
        <strain evidence="2 3">12-5291</strain>
    </source>
</reference>
<keyword evidence="1" id="KW-0472">Membrane</keyword>
<comment type="caution">
    <text evidence="2">The sequence shown here is derived from an EMBL/GenBank/DDBJ whole genome shotgun (WGS) entry which is preliminary data.</text>
</comment>
<feature type="transmembrane region" description="Helical" evidence="1">
    <location>
        <begin position="42"/>
        <end position="62"/>
    </location>
</feature>
<proteinExistence type="predicted"/>
<dbReference type="RefSeq" id="WP_077063940.1">
    <property type="nucleotide sequence ID" value="NZ_MSPT01000015.1"/>
</dbReference>
<name>A0AB36JS95_9STRE</name>
<protein>
    <submittedName>
        <fullName evidence="2">Uncharacterized protein</fullName>
    </submittedName>
</protein>
<accession>A0AB36JS95</accession>
<evidence type="ECO:0000313" key="3">
    <source>
        <dbReference type="Proteomes" id="UP000188600"/>
    </source>
</evidence>
<gene>
    <name evidence="2" type="ORF">BVE86_07190</name>
</gene>
<evidence type="ECO:0000313" key="2">
    <source>
        <dbReference type="EMBL" id="ONK26449.1"/>
    </source>
</evidence>
<organism evidence="2 3">
    <name type="scientific">Streptococcus azizii</name>
    <dbReference type="NCBI Taxonomy" id="1579424"/>
    <lineage>
        <taxon>Bacteria</taxon>
        <taxon>Bacillati</taxon>
        <taxon>Bacillota</taxon>
        <taxon>Bacilli</taxon>
        <taxon>Lactobacillales</taxon>
        <taxon>Streptococcaceae</taxon>
        <taxon>Streptococcus</taxon>
    </lineage>
</organism>
<keyword evidence="1" id="KW-1133">Transmembrane helix</keyword>
<sequence length="259" mass="31312">MKHLKINALLNRWKTEKILKSILFVQILINMGSPYYPKWVTIILPVLTVLEICLLLLFYLIIPKIEKDILDNIELEVLERYIARIESHHFRGKKKNYYLIKLSSYYYIFGKFDYSIILLKEVDFSKLPSGSYSVLDYYFQAYISRLKMKNWDKLENIKQSFLAYKSNKLSEYKKKQYYMNYMEIFEKLFIKKSEVSNLLLAEDTAYDYIRKHYFLAINALNKQDSNMARKEFQKLSRYSEKLFMVKEAKEWLETNKIND</sequence>
<keyword evidence="1" id="KW-0812">Transmembrane</keyword>
<dbReference type="Proteomes" id="UP000188600">
    <property type="component" value="Unassembled WGS sequence"/>
</dbReference>
<dbReference type="EMBL" id="MSPT01000015">
    <property type="protein sequence ID" value="ONK26449.1"/>
    <property type="molecule type" value="Genomic_DNA"/>
</dbReference>
<evidence type="ECO:0000256" key="1">
    <source>
        <dbReference type="SAM" id="Phobius"/>
    </source>
</evidence>
<dbReference type="AlphaFoldDB" id="A0AB36JS95"/>